<organism evidence="1">
    <name type="scientific">Rhizobium meliloti</name>
    <name type="common">Ensifer meliloti</name>
    <name type="synonym">Sinorhizobium meliloti</name>
    <dbReference type="NCBI Taxonomy" id="382"/>
    <lineage>
        <taxon>Bacteria</taxon>
        <taxon>Pseudomonadati</taxon>
        <taxon>Pseudomonadota</taxon>
        <taxon>Alphaproteobacteria</taxon>
        <taxon>Hyphomicrobiales</taxon>
        <taxon>Rhizobiaceae</taxon>
        <taxon>Sinorhizobium/Ensifer group</taxon>
        <taxon>Sinorhizobium</taxon>
    </lineage>
</organism>
<dbReference type="PANTHER" id="PTHR40275:SF1">
    <property type="entry name" value="SSL7038 PROTEIN"/>
    <property type="match status" value="1"/>
</dbReference>
<comment type="caution">
    <text evidence="1">The sequence shown here is derived from an EMBL/GenBank/DDBJ whole genome shotgun (WGS) entry which is preliminary data.</text>
</comment>
<gene>
    <name evidence="1" type="ORF">GHK45_30655</name>
</gene>
<dbReference type="PANTHER" id="PTHR40275">
    <property type="entry name" value="SSL7038 PROTEIN"/>
    <property type="match status" value="1"/>
</dbReference>
<name>A0A6A8A0I4_RHIML</name>
<dbReference type="EMBL" id="WISP01000194">
    <property type="protein sequence ID" value="MQW07958.1"/>
    <property type="molecule type" value="Genomic_DNA"/>
</dbReference>
<dbReference type="RefSeq" id="WP_153318898.1">
    <property type="nucleotide sequence ID" value="NZ_WISN01000279.1"/>
</dbReference>
<reference evidence="1" key="1">
    <citation type="journal article" date="2013" name="Genome Biol.">
        <title>Comparative genomics of the core and accessory genomes of 48 Sinorhizobium strains comprising five genospecies.</title>
        <authorList>
            <person name="Sugawara M."/>
            <person name="Epstein B."/>
            <person name="Badgley B.D."/>
            <person name="Unno T."/>
            <person name="Xu L."/>
            <person name="Reese J."/>
            <person name="Gyaneshwar P."/>
            <person name="Denny R."/>
            <person name="Mudge J."/>
            <person name="Bharti A.K."/>
            <person name="Farmer A.D."/>
            <person name="May G.D."/>
            <person name="Woodward J.E."/>
            <person name="Medigue C."/>
            <person name="Vallenet D."/>
            <person name="Lajus A."/>
            <person name="Rouy Z."/>
            <person name="Martinez-Vaz B."/>
            <person name="Tiffin P."/>
            <person name="Young N.D."/>
            <person name="Sadowsky M.J."/>
        </authorList>
    </citation>
    <scope>NUCLEOTIDE SEQUENCE</scope>
    <source>
        <strain evidence="1">M30</strain>
    </source>
</reference>
<dbReference type="NCBIfam" id="TIGR02684">
    <property type="entry name" value="dnstrm_HI1420"/>
    <property type="match status" value="1"/>
</dbReference>
<evidence type="ECO:0000313" key="1">
    <source>
        <dbReference type="EMBL" id="MQW07958.1"/>
    </source>
</evidence>
<sequence length="107" mass="11260">MAIETTRFDVLDHLKTPEDCFAHLEAAFEAGDPSLVAHALGDVARSIGITAVAKDLGVTREALYKSLSEDGDPKLSTLLGVAKALGIKLTVEAVDKENNNAEARLGA</sequence>
<proteinExistence type="predicted"/>
<dbReference type="InterPro" id="IPR010982">
    <property type="entry name" value="Lambda_DNA-bd_dom_sf"/>
</dbReference>
<dbReference type="AlphaFoldDB" id="A0A6A8A0I4"/>
<dbReference type="GO" id="GO:0003677">
    <property type="term" value="F:DNA binding"/>
    <property type="evidence" value="ECO:0007669"/>
    <property type="project" value="InterPro"/>
</dbReference>
<protein>
    <submittedName>
        <fullName evidence="1">Putative addiction module antidote protein</fullName>
    </submittedName>
</protein>
<dbReference type="InterPro" id="IPR014057">
    <property type="entry name" value="HI1420"/>
</dbReference>
<dbReference type="SUPFAM" id="SSF47413">
    <property type="entry name" value="lambda repressor-like DNA-binding domains"/>
    <property type="match status" value="1"/>
</dbReference>
<accession>A0A6A8A0I4</accession>
<dbReference type="Pfam" id="PF21716">
    <property type="entry name" value="dnstrm_HI1420"/>
    <property type="match status" value="1"/>
</dbReference>